<dbReference type="HAMAP" id="MF_01080">
    <property type="entry name" value="TruB_bact"/>
    <property type="match status" value="1"/>
</dbReference>
<dbReference type="NCBIfam" id="TIGR00431">
    <property type="entry name" value="TruB"/>
    <property type="match status" value="1"/>
</dbReference>
<evidence type="ECO:0000256" key="5">
    <source>
        <dbReference type="HAMAP-Rule" id="MF_01080"/>
    </source>
</evidence>
<comment type="similarity">
    <text evidence="2 5">Belongs to the pseudouridine synthase TruB family. Type 1 subfamily.</text>
</comment>
<dbReference type="InterPro" id="IPR014780">
    <property type="entry name" value="tRNA_psdUridine_synth_TruB"/>
</dbReference>
<feature type="domain" description="Pseudouridine synthase II N-terminal" evidence="6">
    <location>
        <begin position="23"/>
        <end position="173"/>
    </location>
</feature>
<organism evidence="8 9">
    <name type="scientific">Floridaenema evergladense BLCC-F167</name>
    <dbReference type="NCBI Taxonomy" id="3153639"/>
    <lineage>
        <taxon>Bacteria</taxon>
        <taxon>Bacillati</taxon>
        <taxon>Cyanobacteriota</taxon>
        <taxon>Cyanophyceae</taxon>
        <taxon>Oscillatoriophycideae</taxon>
        <taxon>Aerosakkonematales</taxon>
        <taxon>Aerosakkonemataceae</taxon>
        <taxon>Floridanema</taxon>
        <taxon>Floridanema evergladense</taxon>
    </lineage>
</organism>
<accession>A0ABV4WUJ4</accession>
<dbReference type="PANTHER" id="PTHR13767:SF2">
    <property type="entry name" value="PSEUDOURIDYLATE SYNTHASE TRUB1"/>
    <property type="match status" value="1"/>
</dbReference>
<dbReference type="GO" id="GO:0160148">
    <property type="term" value="F:tRNA pseudouridine(55) synthase activity"/>
    <property type="evidence" value="ECO:0007669"/>
    <property type="project" value="UniProtKB-EC"/>
</dbReference>
<name>A0ABV4WUJ4_9CYAN</name>
<dbReference type="Pfam" id="PF01509">
    <property type="entry name" value="TruB_N"/>
    <property type="match status" value="1"/>
</dbReference>
<proteinExistence type="inferred from homology"/>
<evidence type="ECO:0000256" key="4">
    <source>
        <dbReference type="ARBA" id="ARBA00023235"/>
    </source>
</evidence>
<dbReference type="InterPro" id="IPR015240">
    <property type="entry name" value="tRNA_sdUridine_synth_fam1_C"/>
</dbReference>
<dbReference type="EMBL" id="JBHFNT010000277">
    <property type="protein sequence ID" value="MFB2838752.1"/>
    <property type="molecule type" value="Genomic_DNA"/>
</dbReference>
<dbReference type="EC" id="5.4.99.25" evidence="5"/>
<evidence type="ECO:0000259" key="7">
    <source>
        <dbReference type="Pfam" id="PF09157"/>
    </source>
</evidence>
<dbReference type="PANTHER" id="PTHR13767">
    <property type="entry name" value="TRNA-PSEUDOURIDINE SYNTHASE"/>
    <property type="match status" value="1"/>
</dbReference>
<comment type="caution">
    <text evidence="8">The sequence shown here is derived from an EMBL/GenBank/DDBJ whole genome shotgun (WGS) entry which is preliminary data.</text>
</comment>
<dbReference type="SUPFAM" id="SSF55120">
    <property type="entry name" value="Pseudouridine synthase"/>
    <property type="match status" value="1"/>
</dbReference>
<feature type="domain" description="tRNA pseudouridine synthase II TruB subfamily 1 C-terminal" evidence="7">
    <location>
        <begin position="235"/>
        <end position="282"/>
    </location>
</feature>
<sequence>MQGFLNLNKPFGITSHDCVAKVRRLLRQKKVGHGGTLDPAATGVLPIALGKATRLLQYLQEDKAYRATIKLGVTTTTDDLQGEVIAENSGNQLTLAEVKLALEKFQGTIQQIPPNYSAIQVQGKRLYDLARAGEQITIAARPVEIHQIEILDWRGGEFPELDLEIVCGPGTYIRAIARDLGIALQIGGTLAALTRTASCGLNLTDSLTFAELETQIEQGTFNPIPPKKVLEHLATINLSDKEAKAWCQGQRILLSDISPKYSGDLRQVYHEDNSFLGIGKVVNPDGNFLLVPQMVFAPE</sequence>
<keyword evidence="9" id="KW-1185">Reference proteome</keyword>
<evidence type="ECO:0000256" key="1">
    <source>
        <dbReference type="ARBA" id="ARBA00000385"/>
    </source>
</evidence>
<comment type="catalytic activity">
    <reaction evidence="1 5">
        <text>uridine(55) in tRNA = pseudouridine(55) in tRNA</text>
        <dbReference type="Rhea" id="RHEA:42532"/>
        <dbReference type="Rhea" id="RHEA-COMP:10101"/>
        <dbReference type="Rhea" id="RHEA-COMP:10102"/>
        <dbReference type="ChEBI" id="CHEBI:65314"/>
        <dbReference type="ChEBI" id="CHEBI:65315"/>
        <dbReference type="EC" id="5.4.99.25"/>
    </reaction>
</comment>
<evidence type="ECO:0000313" key="9">
    <source>
        <dbReference type="Proteomes" id="UP001576780"/>
    </source>
</evidence>
<keyword evidence="4 5" id="KW-0413">Isomerase</keyword>
<dbReference type="InterPro" id="IPR020103">
    <property type="entry name" value="PsdUridine_synth_cat_dom_sf"/>
</dbReference>
<gene>
    <name evidence="5 8" type="primary">truB</name>
    <name evidence="8" type="ORF">ACE1CA_30050</name>
</gene>
<evidence type="ECO:0000256" key="2">
    <source>
        <dbReference type="ARBA" id="ARBA00005642"/>
    </source>
</evidence>
<evidence type="ECO:0000313" key="8">
    <source>
        <dbReference type="EMBL" id="MFB2838752.1"/>
    </source>
</evidence>
<dbReference type="InterPro" id="IPR002501">
    <property type="entry name" value="PsdUridine_synth_N"/>
</dbReference>
<protein>
    <recommendedName>
        <fullName evidence="5">tRNA pseudouridine synthase B</fullName>
        <ecNumber evidence="5">5.4.99.25</ecNumber>
    </recommendedName>
    <alternativeName>
        <fullName evidence="5">tRNA pseudouridine(55) synthase</fullName>
        <shortName evidence="5">Psi55 synthase</shortName>
    </alternativeName>
    <alternativeName>
        <fullName evidence="5">tRNA pseudouridylate synthase</fullName>
    </alternativeName>
    <alternativeName>
        <fullName evidence="5">tRNA-uridine isomerase</fullName>
    </alternativeName>
</protein>
<dbReference type="Pfam" id="PF09157">
    <property type="entry name" value="TruB-C_2"/>
    <property type="match status" value="1"/>
</dbReference>
<comment type="function">
    <text evidence="5">Responsible for synthesis of pseudouridine from uracil-55 in the psi GC loop of transfer RNAs.</text>
</comment>
<evidence type="ECO:0000259" key="6">
    <source>
        <dbReference type="Pfam" id="PF01509"/>
    </source>
</evidence>
<evidence type="ECO:0000256" key="3">
    <source>
        <dbReference type="ARBA" id="ARBA00022694"/>
    </source>
</evidence>
<reference evidence="8 9" key="1">
    <citation type="submission" date="2024-09" db="EMBL/GenBank/DDBJ databases">
        <title>Floridaenema gen nov. (Aerosakkonemataceae, Aerosakkonematales ord. nov., Cyanobacteria) from benthic tropical and subtropical fresh waters, with the description of four new species.</title>
        <authorList>
            <person name="Moretto J.A."/>
            <person name="Berthold D.E."/>
            <person name="Lefler F.W."/>
            <person name="Huang I.-S."/>
            <person name="Laughinghouse H. IV."/>
        </authorList>
    </citation>
    <scope>NUCLEOTIDE SEQUENCE [LARGE SCALE GENOMIC DNA]</scope>
    <source>
        <strain evidence="8 9">BLCC-F167</strain>
    </source>
</reference>
<dbReference type="InterPro" id="IPR036974">
    <property type="entry name" value="PUA_sf"/>
</dbReference>
<dbReference type="RefSeq" id="WP_413281049.1">
    <property type="nucleotide sequence ID" value="NZ_JBHFNT010000277.1"/>
</dbReference>
<dbReference type="Proteomes" id="UP001576780">
    <property type="component" value="Unassembled WGS sequence"/>
</dbReference>
<dbReference type="CDD" id="cd02573">
    <property type="entry name" value="PseudoU_synth_EcTruB"/>
    <property type="match status" value="1"/>
</dbReference>
<feature type="active site" description="Nucleophile" evidence="5">
    <location>
        <position position="38"/>
    </location>
</feature>
<dbReference type="Gene3D" id="2.30.130.10">
    <property type="entry name" value="PUA domain"/>
    <property type="match status" value="1"/>
</dbReference>
<dbReference type="Gene3D" id="3.30.2350.10">
    <property type="entry name" value="Pseudouridine synthase"/>
    <property type="match status" value="1"/>
</dbReference>
<keyword evidence="3 5" id="KW-0819">tRNA processing</keyword>